<dbReference type="GO" id="GO:0016987">
    <property type="term" value="F:sigma factor activity"/>
    <property type="evidence" value="ECO:0007669"/>
    <property type="project" value="UniProtKB-KW"/>
</dbReference>
<dbReference type="InterPro" id="IPR007627">
    <property type="entry name" value="RNA_pol_sigma70_r2"/>
</dbReference>
<evidence type="ECO:0000313" key="9">
    <source>
        <dbReference type="Proteomes" id="UP000199183"/>
    </source>
</evidence>
<evidence type="ECO:0000259" key="7">
    <source>
        <dbReference type="Pfam" id="PF04545"/>
    </source>
</evidence>
<dbReference type="Proteomes" id="UP000199183">
    <property type="component" value="Unassembled WGS sequence"/>
</dbReference>
<dbReference type="STRING" id="640635.SAMN04489806_0079"/>
<keyword evidence="9" id="KW-1185">Reference proteome</keyword>
<accession>A0A1H4IN64</accession>
<dbReference type="PANTHER" id="PTHR30385:SF4">
    <property type="entry name" value="RNA POLYMERASE SIGMA-E FACTOR"/>
    <property type="match status" value="1"/>
</dbReference>
<evidence type="ECO:0000256" key="1">
    <source>
        <dbReference type="ARBA" id="ARBA00023015"/>
    </source>
</evidence>
<dbReference type="InterPro" id="IPR014284">
    <property type="entry name" value="RNA_pol_sigma-70_dom"/>
</dbReference>
<protein>
    <submittedName>
        <fullName evidence="8">RNA polymerase sigma-B factor</fullName>
    </submittedName>
</protein>
<dbReference type="InterPro" id="IPR007624">
    <property type="entry name" value="RNA_pol_sigma70_r3"/>
</dbReference>
<gene>
    <name evidence="8" type="ORF">SAMN04489806_0079</name>
</gene>
<evidence type="ECO:0000256" key="4">
    <source>
        <dbReference type="ARBA" id="ARBA00023163"/>
    </source>
</evidence>
<dbReference type="InterPro" id="IPR013325">
    <property type="entry name" value="RNA_pol_sigma_r2"/>
</dbReference>
<evidence type="ECO:0000256" key="2">
    <source>
        <dbReference type="ARBA" id="ARBA00023082"/>
    </source>
</evidence>
<dbReference type="GO" id="GO:0003677">
    <property type="term" value="F:DNA binding"/>
    <property type="evidence" value="ECO:0007669"/>
    <property type="project" value="UniProtKB-KW"/>
</dbReference>
<evidence type="ECO:0000259" key="6">
    <source>
        <dbReference type="Pfam" id="PF04542"/>
    </source>
</evidence>
<dbReference type="SUPFAM" id="SSF88946">
    <property type="entry name" value="Sigma2 domain of RNA polymerase sigma factors"/>
    <property type="match status" value="1"/>
</dbReference>
<dbReference type="PANTHER" id="PTHR30385">
    <property type="entry name" value="SIGMA FACTOR F FLAGELLAR"/>
    <property type="match status" value="1"/>
</dbReference>
<keyword evidence="2" id="KW-0731">Sigma factor</keyword>
<dbReference type="InterPro" id="IPR007630">
    <property type="entry name" value="RNA_pol_sigma70_r4"/>
</dbReference>
<dbReference type="GO" id="GO:0006352">
    <property type="term" value="P:DNA-templated transcription initiation"/>
    <property type="evidence" value="ECO:0007669"/>
    <property type="project" value="InterPro"/>
</dbReference>
<organism evidence="8 9">
    <name type="scientific">Paramicrobacterium humi</name>
    <dbReference type="NCBI Taxonomy" id="640635"/>
    <lineage>
        <taxon>Bacteria</taxon>
        <taxon>Bacillati</taxon>
        <taxon>Actinomycetota</taxon>
        <taxon>Actinomycetes</taxon>
        <taxon>Micrococcales</taxon>
        <taxon>Microbacteriaceae</taxon>
        <taxon>Paramicrobacterium</taxon>
    </lineage>
</organism>
<dbReference type="SUPFAM" id="SSF88659">
    <property type="entry name" value="Sigma3 and sigma4 domains of RNA polymerase sigma factors"/>
    <property type="match status" value="2"/>
</dbReference>
<dbReference type="Pfam" id="PF04539">
    <property type="entry name" value="Sigma70_r3"/>
    <property type="match status" value="1"/>
</dbReference>
<dbReference type="RefSeq" id="WP_176980675.1">
    <property type="nucleotide sequence ID" value="NZ_FNRY01000001.1"/>
</dbReference>
<dbReference type="Pfam" id="PF04545">
    <property type="entry name" value="Sigma70_r4"/>
    <property type="match status" value="1"/>
</dbReference>
<proteinExistence type="predicted"/>
<dbReference type="NCBIfam" id="TIGR02937">
    <property type="entry name" value="sigma70-ECF"/>
    <property type="match status" value="1"/>
</dbReference>
<keyword evidence="3" id="KW-0238">DNA-binding</keyword>
<reference evidence="8 9" key="1">
    <citation type="submission" date="2016-10" db="EMBL/GenBank/DDBJ databases">
        <authorList>
            <person name="de Groot N.N."/>
        </authorList>
    </citation>
    <scope>NUCLEOTIDE SEQUENCE [LARGE SCALE GENOMIC DNA]</scope>
    <source>
        <strain evidence="8 9">DSM 21799</strain>
    </source>
</reference>
<dbReference type="Gene3D" id="1.20.120.1810">
    <property type="match status" value="1"/>
</dbReference>
<dbReference type="AlphaFoldDB" id="A0A1H4IN64"/>
<dbReference type="InterPro" id="IPR013324">
    <property type="entry name" value="RNA_pol_sigma_r3/r4-like"/>
</dbReference>
<name>A0A1H4IN64_9MICO</name>
<dbReference type="PRINTS" id="PR00046">
    <property type="entry name" value="SIGMA70FCT"/>
</dbReference>
<feature type="domain" description="RNA polymerase sigma-70 region 2" evidence="6">
    <location>
        <begin position="11"/>
        <end position="77"/>
    </location>
</feature>
<dbReference type="CDD" id="cd06171">
    <property type="entry name" value="Sigma70_r4"/>
    <property type="match status" value="1"/>
</dbReference>
<keyword evidence="1" id="KW-0805">Transcription regulation</keyword>
<feature type="domain" description="RNA polymerase sigma-70 region 4" evidence="7">
    <location>
        <begin position="172"/>
        <end position="221"/>
    </location>
</feature>
<evidence type="ECO:0000256" key="3">
    <source>
        <dbReference type="ARBA" id="ARBA00023125"/>
    </source>
</evidence>
<keyword evidence="4" id="KW-0804">Transcription</keyword>
<evidence type="ECO:0000313" key="8">
    <source>
        <dbReference type="EMBL" id="SEB35519.1"/>
    </source>
</evidence>
<sequence length="246" mass="27825">MLDRSNAQVVSHLDVAEAIARRFTGGYRDIDDLRQVAFLGLVKAARRFDPDRGDDFVSFAVPTITGELKRHLRDKGWMVRPPRRVQELRLRIAKSSDRLAQQLRRDPLPEDFAASLDVSRSQVREALDAGNSMRPVSLDSPTHDDGDPIGAFLADTGRLFDRADVRAMLAPALKRLAPRERHIVYLRFYREMTQQEISEVVGVTQMQVSRLLTRTLQELRAALSEASPVVSLRPVVDDRDGERRSA</sequence>
<dbReference type="InterPro" id="IPR000943">
    <property type="entry name" value="RNA_pol_sigma70"/>
</dbReference>
<feature type="domain" description="RNA polymerase sigma-70 region 3" evidence="5">
    <location>
        <begin position="87"/>
        <end position="156"/>
    </location>
</feature>
<dbReference type="EMBL" id="FNRY01000001">
    <property type="protein sequence ID" value="SEB35519.1"/>
    <property type="molecule type" value="Genomic_DNA"/>
</dbReference>
<dbReference type="Pfam" id="PF04542">
    <property type="entry name" value="Sigma70_r2"/>
    <property type="match status" value="1"/>
</dbReference>
<dbReference type="Gene3D" id="1.20.140.160">
    <property type="match status" value="1"/>
</dbReference>
<evidence type="ECO:0000259" key="5">
    <source>
        <dbReference type="Pfam" id="PF04539"/>
    </source>
</evidence>